<dbReference type="AlphaFoldDB" id="A0A0N0BFM3"/>
<reference evidence="1 2" key="1">
    <citation type="submission" date="2015-07" db="EMBL/GenBank/DDBJ databases">
        <title>The genome of Melipona quadrifasciata.</title>
        <authorList>
            <person name="Pan H."/>
            <person name="Kapheim K."/>
        </authorList>
    </citation>
    <scope>NUCLEOTIDE SEQUENCE [LARGE SCALE GENOMIC DNA]</scope>
    <source>
        <strain evidence="1">0111107301</strain>
        <tissue evidence="1">Whole body</tissue>
    </source>
</reference>
<dbReference type="SUPFAM" id="SSF53098">
    <property type="entry name" value="Ribonuclease H-like"/>
    <property type="match status" value="1"/>
</dbReference>
<dbReference type="InterPro" id="IPR012337">
    <property type="entry name" value="RNaseH-like_sf"/>
</dbReference>
<name>A0A0N0BFM3_9HYME</name>
<organism evidence="1 2">
    <name type="scientific">Melipona quadrifasciata</name>
    <dbReference type="NCBI Taxonomy" id="166423"/>
    <lineage>
        <taxon>Eukaryota</taxon>
        <taxon>Metazoa</taxon>
        <taxon>Ecdysozoa</taxon>
        <taxon>Arthropoda</taxon>
        <taxon>Hexapoda</taxon>
        <taxon>Insecta</taxon>
        <taxon>Pterygota</taxon>
        <taxon>Neoptera</taxon>
        <taxon>Endopterygota</taxon>
        <taxon>Hymenoptera</taxon>
        <taxon>Apocrita</taxon>
        <taxon>Aculeata</taxon>
        <taxon>Apoidea</taxon>
        <taxon>Anthophila</taxon>
        <taxon>Apidae</taxon>
        <taxon>Melipona</taxon>
    </lineage>
</organism>
<protein>
    <recommendedName>
        <fullName evidence="3">DUF659 domain-containing protein</fullName>
    </recommendedName>
</protein>
<dbReference type="OrthoDB" id="1271298at2759"/>
<gene>
    <name evidence="1" type="ORF">WN51_01387</name>
</gene>
<feature type="non-terminal residue" evidence="1">
    <location>
        <position position="1"/>
    </location>
</feature>
<evidence type="ECO:0000313" key="2">
    <source>
        <dbReference type="Proteomes" id="UP000053105"/>
    </source>
</evidence>
<keyword evidence="2" id="KW-1185">Reference proteome</keyword>
<sequence>VPCFAHCLQLAVKQGLKKFELYNHVRRKCKKMVTFFSRSTTAKNKLITAQKNPSTNNKNH</sequence>
<evidence type="ECO:0000313" key="1">
    <source>
        <dbReference type="EMBL" id="KOX73568.1"/>
    </source>
</evidence>
<proteinExistence type="predicted"/>
<dbReference type="EMBL" id="KQ435795">
    <property type="protein sequence ID" value="KOX73568.1"/>
    <property type="molecule type" value="Genomic_DNA"/>
</dbReference>
<evidence type="ECO:0008006" key="3">
    <source>
        <dbReference type="Google" id="ProtNLM"/>
    </source>
</evidence>
<dbReference type="Proteomes" id="UP000053105">
    <property type="component" value="Unassembled WGS sequence"/>
</dbReference>
<accession>A0A0N0BFM3</accession>